<dbReference type="Proteomes" id="UP001250791">
    <property type="component" value="Unassembled WGS sequence"/>
</dbReference>
<evidence type="ECO:0000313" key="3">
    <source>
        <dbReference type="Proteomes" id="UP001250791"/>
    </source>
</evidence>
<organism evidence="2 3">
    <name type="scientific">Rhizobium miluonense</name>
    <dbReference type="NCBI Taxonomy" id="411945"/>
    <lineage>
        <taxon>Bacteria</taxon>
        <taxon>Pseudomonadati</taxon>
        <taxon>Pseudomonadota</taxon>
        <taxon>Alphaproteobacteria</taxon>
        <taxon>Hyphomicrobiales</taxon>
        <taxon>Rhizobiaceae</taxon>
        <taxon>Rhizobium/Agrobacterium group</taxon>
        <taxon>Rhizobium</taxon>
    </lineage>
</organism>
<gene>
    <name evidence="2" type="ORF">J2W52_002815</name>
</gene>
<dbReference type="InterPro" id="IPR014914">
    <property type="entry name" value="RES_dom"/>
</dbReference>
<feature type="domain" description="RES" evidence="1">
    <location>
        <begin position="63"/>
        <end position="194"/>
    </location>
</feature>
<protein>
    <submittedName>
        <fullName evidence="2">RES domain-containing protein</fullName>
    </submittedName>
</protein>
<evidence type="ECO:0000313" key="2">
    <source>
        <dbReference type="EMBL" id="MDR6901191.1"/>
    </source>
</evidence>
<keyword evidence="3" id="KW-1185">Reference proteome</keyword>
<reference evidence="2 3" key="1">
    <citation type="submission" date="2023-07" db="EMBL/GenBank/DDBJ databases">
        <title>Sorghum-associated microbial communities from plants grown in Nebraska, USA.</title>
        <authorList>
            <person name="Schachtman D."/>
        </authorList>
    </citation>
    <scope>NUCLEOTIDE SEQUENCE [LARGE SCALE GENOMIC DNA]</scope>
    <source>
        <strain evidence="2 3">3199</strain>
    </source>
</reference>
<comment type="caution">
    <text evidence="2">The sequence shown here is derived from an EMBL/GenBank/DDBJ whole genome shotgun (WGS) entry which is preliminary data.</text>
</comment>
<name>A0ABU1SQD4_9HYPH</name>
<dbReference type="Pfam" id="PF08808">
    <property type="entry name" value="RES"/>
    <property type="match status" value="1"/>
</dbReference>
<proteinExistence type="predicted"/>
<evidence type="ECO:0000259" key="1">
    <source>
        <dbReference type="Pfam" id="PF08808"/>
    </source>
</evidence>
<accession>A0ABU1SQD4</accession>
<sequence>MPPMAVVRPKRTSRRCHEIFLDAKVTPRKGPAAMAEDCTVFKKISGTFFRSILADRVHQVLDPPGPASAGRYHRLGEPTLYTSAALEWSIQAIAGYMREDGLRRVVVPLKVGDAMVLDQHDEEACKRLGIDRELSNESWRTALSEGREPASWRNVDIARHAGADGIIDRSRMIPGGWHLNLFRWNERGGPSVEVCGDPVEIALTADGPTWGL</sequence>
<dbReference type="EMBL" id="JAVDUP010000003">
    <property type="protein sequence ID" value="MDR6901191.1"/>
    <property type="molecule type" value="Genomic_DNA"/>
</dbReference>